<dbReference type="EMBL" id="CAEZXM010000189">
    <property type="protein sequence ID" value="CAB4697159.1"/>
    <property type="molecule type" value="Genomic_DNA"/>
</dbReference>
<protein>
    <submittedName>
        <fullName evidence="4">Unannotated protein</fullName>
    </submittedName>
</protein>
<dbReference type="PROSITE" id="PS51257">
    <property type="entry name" value="PROKAR_LIPOPROTEIN"/>
    <property type="match status" value="1"/>
</dbReference>
<dbReference type="InterPro" id="IPR028081">
    <property type="entry name" value="Leu-bd"/>
</dbReference>
<dbReference type="SUPFAM" id="SSF53822">
    <property type="entry name" value="Periplasmic binding protein-like I"/>
    <property type="match status" value="1"/>
</dbReference>
<proteinExistence type="predicted"/>
<dbReference type="InterPro" id="IPR028082">
    <property type="entry name" value="Peripla_BP_I"/>
</dbReference>
<dbReference type="AlphaFoldDB" id="A0A6J6PEI9"/>
<gene>
    <name evidence="4" type="ORF">UFOPK2366_01063</name>
</gene>
<evidence type="ECO:0000256" key="2">
    <source>
        <dbReference type="SAM" id="MobiDB-lite"/>
    </source>
</evidence>
<name>A0A6J6PEI9_9ZZZZ</name>
<dbReference type="Pfam" id="PF13458">
    <property type="entry name" value="Peripla_BP_6"/>
    <property type="match status" value="1"/>
</dbReference>
<keyword evidence="1" id="KW-0732">Signal</keyword>
<dbReference type="Gene3D" id="3.40.50.2300">
    <property type="match status" value="2"/>
</dbReference>
<evidence type="ECO:0000256" key="1">
    <source>
        <dbReference type="ARBA" id="ARBA00022729"/>
    </source>
</evidence>
<accession>A0A6J6PEI9</accession>
<feature type="compositionally biased region" description="Polar residues" evidence="2">
    <location>
        <begin position="29"/>
        <end position="49"/>
    </location>
</feature>
<reference evidence="4" key="1">
    <citation type="submission" date="2020-05" db="EMBL/GenBank/DDBJ databases">
        <authorList>
            <person name="Chiriac C."/>
            <person name="Salcher M."/>
            <person name="Ghai R."/>
            <person name="Kavagutti S V."/>
        </authorList>
    </citation>
    <scope>NUCLEOTIDE SEQUENCE</scope>
</reference>
<evidence type="ECO:0000259" key="3">
    <source>
        <dbReference type="Pfam" id="PF13458"/>
    </source>
</evidence>
<evidence type="ECO:0000313" key="4">
    <source>
        <dbReference type="EMBL" id="CAB4697159.1"/>
    </source>
</evidence>
<organism evidence="4">
    <name type="scientific">freshwater metagenome</name>
    <dbReference type="NCBI Taxonomy" id="449393"/>
    <lineage>
        <taxon>unclassified sequences</taxon>
        <taxon>metagenomes</taxon>
        <taxon>ecological metagenomes</taxon>
    </lineage>
</organism>
<feature type="domain" description="Leucine-binding protein" evidence="3">
    <location>
        <begin position="107"/>
        <end position="429"/>
    </location>
</feature>
<feature type="region of interest" description="Disordered" evidence="2">
    <location>
        <begin position="24"/>
        <end position="85"/>
    </location>
</feature>
<sequence length="477" mass="50010">MRRTSVRFAAAFIALALVTTACGKDRSSSTDSAPATVPTSQGSGDTTPATDVETAGPTFGDAAWPCSKGDGANTDDGSEAGVTKDAVTIGGGDDAGFSGSPGLSHEVTDAMKALVAKCNELGGINGRQITFNYYDAQFAAVQAAIQKACDDKVFFLVGEGWAFDDLQEEIRIGCGLPAVPAYTVSAAFAHAGDVFQGVPNPADETPAGVFEQVAKVFPEEVKQVGMLAGNFSATQETRDKVVNVAPQFGWGFSSTTLEYNAGGETDWTPFVKQIQDAGATMVSWSGTCLPSLQLFAQAAKANGLDVPIITDANHYTQNCADANTDGALDKMYLRFGFIPFEEADINPATKDYLDLVTGSGGDTALLGMQASSSFLLWATASQQCGASLTRTCVLDNMRAIHSWTGHGLHAETDPGANHPPKCAILMKLTGTKYERVAPTERGTFECNDAWIGKVTGTPGLIAAKLDANRISQKFTGK</sequence>